<name>A0AAW1IVN1_POPJA</name>
<dbReference type="Proteomes" id="UP001458880">
    <property type="component" value="Unassembled WGS sequence"/>
</dbReference>
<evidence type="ECO:0000313" key="3">
    <source>
        <dbReference type="Proteomes" id="UP001458880"/>
    </source>
</evidence>
<keyword evidence="3" id="KW-1185">Reference proteome</keyword>
<gene>
    <name evidence="2" type="ORF">QE152_g33740</name>
</gene>
<proteinExistence type="predicted"/>
<evidence type="ECO:0000313" key="2">
    <source>
        <dbReference type="EMBL" id="KAK9694133.1"/>
    </source>
</evidence>
<sequence>MSLEDKRLLSNAELERILEELDSDEEHITLAFDPQSDSDSDLENAENNGMESDSDSDLENAENNGMEIDDEFGDSACDIDNTSETDLNQNPISENAYFKSNW</sequence>
<protein>
    <submittedName>
        <fullName evidence="2">Uncharacterized protein</fullName>
    </submittedName>
</protein>
<comment type="caution">
    <text evidence="2">The sequence shown here is derived from an EMBL/GenBank/DDBJ whole genome shotgun (WGS) entry which is preliminary data.</text>
</comment>
<feature type="region of interest" description="Disordered" evidence="1">
    <location>
        <begin position="30"/>
        <end position="102"/>
    </location>
</feature>
<reference evidence="2 3" key="1">
    <citation type="journal article" date="2024" name="BMC Genomics">
        <title>De novo assembly and annotation of Popillia japonica's genome with initial clues to its potential as an invasive pest.</title>
        <authorList>
            <person name="Cucini C."/>
            <person name="Boschi S."/>
            <person name="Funari R."/>
            <person name="Cardaioli E."/>
            <person name="Iannotti N."/>
            <person name="Marturano G."/>
            <person name="Paoli F."/>
            <person name="Bruttini M."/>
            <person name="Carapelli A."/>
            <person name="Frati F."/>
            <person name="Nardi F."/>
        </authorList>
    </citation>
    <scope>NUCLEOTIDE SEQUENCE [LARGE SCALE GENOMIC DNA]</scope>
    <source>
        <strain evidence="2">DMR45628</strain>
    </source>
</reference>
<dbReference type="EMBL" id="JASPKY010000521">
    <property type="protein sequence ID" value="KAK9694133.1"/>
    <property type="molecule type" value="Genomic_DNA"/>
</dbReference>
<organism evidence="2 3">
    <name type="scientific">Popillia japonica</name>
    <name type="common">Japanese beetle</name>
    <dbReference type="NCBI Taxonomy" id="7064"/>
    <lineage>
        <taxon>Eukaryota</taxon>
        <taxon>Metazoa</taxon>
        <taxon>Ecdysozoa</taxon>
        <taxon>Arthropoda</taxon>
        <taxon>Hexapoda</taxon>
        <taxon>Insecta</taxon>
        <taxon>Pterygota</taxon>
        <taxon>Neoptera</taxon>
        <taxon>Endopterygota</taxon>
        <taxon>Coleoptera</taxon>
        <taxon>Polyphaga</taxon>
        <taxon>Scarabaeiformia</taxon>
        <taxon>Scarabaeidae</taxon>
        <taxon>Rutelinae</taxon>
        <taxon>Popillia</taxon>
    </lineage>
</organism>
<dbReference type="AlphaFoldDB" id="A0AAW1IVN1"/>
<evidence type="ECO:0000256" key="1">
    <source>
        <dbReference type="SAM" id="MobiDB-lite"/>
    </source>
</evidence>
<accession>A0AAW1IVN1</accession>
<feature type="compositionally biased region" description="Polar residues" evidence="1">
    <location>
        <begin position="80"/>
        <end position="102"/>
    </location>
</feature>